<proteinExistence type="predicted"/>
<protein>
    <submittedName>
        <fullName evidence="1">Cobalamin (Vitamin B12) biosynthesis CbiG protein</fullName>
    </submittedName>
</protein>
<dbReference type="InterPro" id="IPR038029">
    <property type="entry name" value="GbiG_N_sf"/>
</dbReference>
<dbReference type="OrthoDB" id="4722at2157"/>
<dbReference type="KEGG" id="sis:LS215_2161"/>
<dbReference type="GeneID" id="84059347"/>
<gene>
    <name evidence="1" type="ordered locus">LS215_2161</name>
</gene>
<accession>C3MJ61</accession>
<organism evidence="1 2">
    <name type="scientific">Saccharolobus islandicus (strain L.S.2.15 / Lassen #1)</name>
    <name type="common">Sulfolobus islandicus</name>
    <dbReference type="NCBI Taxonomy" id="429572"/>
    <lineage>
        <taxon>Archaea</taxon>
        <taxon>Thermoproteota</taxon>
        <taxon>Thermoprotei</taxon>
        <taxon>Sulfolobales</taxon>
        <taxon>Sulfolobaceae</taxon>
        <taxon>Saccharolobus</taxon>
    </lineage>
</organism>
<dbReference type="AlphaFoldDB" id="C3MJ61"/>
<dbReference type="PANTHER" id="PTHR37477:SF1">
    <property type="entry name" value="COBALT-PRECORRIN-5A HYDROLASE"/>
    <property type="match status" value="1"/>
</dbReference>
<sequence>MGCLGHPSNSFYVDRIYNIAYYRLPNLIIKIKKVFLKILYALYVSRILVNGINKDLVKQIKGLFNELGYSIVDNDPDIIISVNSINNTIRKYFLKFHNKIIINVVQDGSSVIPLTKEHLGGSLISSFLADSLGANLVLTTSTGVKGLYSVEEFSWLNGFSIHNYDHKIVNSLNKKLVTEGKVSVYLDSYEGNYILYDGYSVVDHKATADLVISRHVDNVEESSDKLYLMPAGIYVGIKYLESTPLDVLVYSLKMTLKSLYILNDRIDYIVVSSSFKDDKKLNQLSKYYYSNIIYISDVDELCSCETLLKELQVKVLLRDVRRAFGVITCLGVK</sequence>
<reference evidence="1 2" key="1">
    <citation type="journal article" date="2009" name="Proc. Natl. Acad. Sci. U.S.A.">
        <title>Biogeography of the Sulfolobus islandicus pan-genome.</title>
        <authorList>
            <person name="Reno M.L."/>
            <person name="Held N.L."/>
            <person name="Fields C.J."/>
            <person name="Burke P.V."/>
            <person name="Whitaker R.J."/>
        </authorList>
    </citation>
    <scope>NUCLEOTIDE SEQUENCE [LARGE SCALE GENOMIC DNA]</scope>
    <source>
        <strain evidence="2">L.S.2.15 / Lassen #1</strain>
    </source>
</reference>
<evidence type="ECO:0000313" key="1">
    <source>
        <dbReference type="EMBL" id="ACP36148.1"/>
    </source>
</evidence>
<dbReference type="HOGENOM" id="CLU_1010546_0_0_2"/>
<dbReference type="Proteomes" id="UP000001747">
    <property type="component" value="Chromosome"/>
</dbReference>
<dbReference type="EMBL" id="CP001399">
    <property type="protein sequence ID" value="ACP36148.1"/>
    <property type="molecule type" value="Genomic_DNA"/>
</dbReference>
<evidence type="ECO:0000313" key="2">
    <source>
        <dbReference type="Proteomes" id="UP000001747"/>
    </source>
</evidence>
<dbReference type="PANTHER" id="PTHR37477">
    <property type="entry name" value="COBALT-PRECORRIN-5A HYDROLASE"/>
    <property type="match status" value="1"/>
</dbReference>
<dbReference type="SUPFAM" id="SSF159672">
    <property type="entry name" value="CbiG N-terminal domain-like"/>
    <property type="match status" value="1"/>
</dbReference>
<name>C3MJ61_SACI2</name>
<dbReference type="RefSeq" id="WP_012711963.1">
    <property type="nucleotide sequence ID" value="NC_012589.1"/>
</dbReference>
<dbReference type="InterPro" id="IPR052553">
    <property type="entry name" value="CbiG_hydrolase"/>
</dbReference>